<sequence>MARIPVNYTVTRYEIEVTQWIIDESRNEEKEEEEEEDTEELAAGEAEDVSKCCFETRTHWGPVEDDGEEAEVCSICLLEYQDEETVAETLQCGHEYHRDCINKWLSKKKKKACPFCRATRRPLMQLVND</sequence>
<keyword evidence="12" id="KW-1185">Reference proteome</keyword>
<dbReference type="SMART" id="SM00184">
    <property type="entry name" value="RING"/>
    <property type="match status" value="1"/>
</dbReference>
<comment type="catalytic activity">
    <reaction evidence="1">
        <text>S-ubiquitinyl-[E2 ubiquitin-conjugating enzyme]-L-cysteine + [acceptor protein]-L-lysine = [E2 ubiquitin-conjugating enzyme]-L-cysteine + N(6)-ubiquitinyl-[acceptor protein]-L-lysine.</text>
        <dbReference type="EC" id="2.3.2.27"/>
    </reaction>
</comment>
<accession>A0A484KBN2</accession>
<feature type="region of interest" description="Disordered" evidence="9">
    <location>
        <begin position="24"/>
        <end position="47"/>
    </location>
</feature>
<dbReference type="Proteomes" id="UP000595140">
    <property type="component" value="Unassembled WGS sequence"/>
</dbReference>
<dbReference type="InterPro" id="IPR011016">
    <property type="entry name" value="Znf_RING-CH"/>
</dbReference>
<organism evidence="11 12">
    <name type="scientific">Cuscuta campestris</name>
    <dbReference type="NCBI Taxonomy" id="132261"/>
    <lineage>
        <taxon>Eukaryota</taxon>
        <taxon>Viridiplantae</taxon>
        <taxon>Streptophyta</taxon>
        <taxon>Embryophyta</taxon>
        <taxon>Tracheophyta</taxon>
        <taxon>Spermatophyta</taxon>
        <taxon>Magnoliopsida</taxon>
        <taxon>eudicotyledons</taxon>
        <taxon>Gunneridae</taxon>
        <taxon>Pentapetalae</taxon>
        <taxon>asterids</taxon>
        <taxon>lamiids</taxon>
        <taxon>Solanales</taxon>
        <taxon>Convolvulaceae</taxon>
        <taxon>Cuscuteae</taxon>
        <taxon>Cuscuta</taxon>
        <taxon>Cuscuta subgen. Grammica</taxon>
        <taxon>Cuscuta sect. Cleistogrammica</taxon>
    </lineage>
</organism>
<name>A0A484KBN2_9ASTE</name>
<dbReference type="InterPro" id="IPR001841">
    <property type="entry name" value="Znf_RING"/>
</dbReference>
<dbReference type="GO" id="GO:0005634">
    <property type="term" value="C:nucleus"/>
    <property type="evidence" value="ECO:0007669"/>
    <property type="project" value="TreeGrafter"/>
</dbReference>
<proteinExistence type="predicted"/>
<feature type="domain" description="RING-type" evidence="10">
    <location>
        <begin position="73"/>
        <end position="117"/>
    </location>
</feature>
<dbReference type="GO" id="GO:0008270">
    <property type="term" value="F:zinc ion binding"/>
    <property type="evidence" value="ECO:0007669"/>
    <property type="project" value="UniProtKB-KW"/>
</dbReference>
<dbReference type="Gene3D" id="3.30.40.10">
    <property type="entry name" value="Zinc/RING finger domain, C3HC4 (zinc finger)"/>
    <property type="match status" value="1"/>
</dbReference>
<dbReference type="EC" id="2.3.2.27" evidence="2"/>
<keyword evidence="5 8" id="KW-0863">Zinc-finger</keyword>
<evidence type="ECO:0000313" key="12">
    <source>
        <dbReference type="Proteomes" id="UP000595140"/>
    </source>
</evidence>
<evidence type="ECO:0000256" key="7">
    <source>
        <dbReference type="ARBA" id="ARBA00022833"/>
    </source>
</evidence>
<reference evidence="11 12" key="1">
    <citation type="submission" date="2018-04" db="EMBL/GenBank/DDBJ databases">
        <authorList>
            <person name="Vogel A."/>
        </authorList>
    </citation>
    <scope>NUCLEOTIDE SEQUENCE [LARGE SCALE GENOMIC DNA]</scope>
</reference>
<feature type="compositionally biased region" description="Acidic residues" evidence="9">
    <location>
        <begin position="30"/>
        <end position="47"/>
    </location>
</feature>
<dbReference type="InterPro" id="IPR013083">
    <property type="entry name" value="Znf_RING/FYVE/PHD"/>
</dbReference>
<evidence type="ECO:0000256" key="1">
    <source>
        <dbReference type="ARBA" id="ARBA00000900"/>
    </source>
</evidence>
<dbReference type="SMART" id="SM00744">
    <property type="entry name" value="RINGv"/>
    <property type="match status" value="1"/>
</dbReference>
<keyword evidence="7" id="KW-0862">Zinc</keyword>
<dbReference type="EMBL" id="OOIL02000294">
    <property type="protein sequence ID" value="VFQ63391.1"/>
    <property type="molecule type" value="Genomic_DNA"/>
</dbReference>
<evidence type="ECO:0000259" key="10">
    <source>
        <dbReference type="PROSITE" id="PS50089"/>
    </source>
</evidence>
<dbReference type="Pfam" id="PF13639">
    <property type="entry name" value="zf-RING_2"/>
    <property type="match status" value="1"/>
</dbReference>
<evidence type="ECO:0000256" key="6">
    <source>
        <dbReference type="ARBA" id="ARBA00022786"/>
    </source>
</evidence>
<dbReference type="GO" id="GO:0061630">
    <property type="term" value="F:ubiquitin protein ligase activity"/>
    <property type="evidence" value="ECO:0007669"/>
    <property type="project" value="UniProtKB-EC"/>
</dbReference>
<protein>
    <recommendedName>
        <fullName evidence="2">RING-type E3 ubiquitin transferase</fullName>
        <ecNumber evidence="2">2.3.2.27</ecNumber>
    </recommendedName>
</protein>
<evidence type="ECO:0000256" key="4">
    <source>
        <dbReference type="ARBA" id="ARBA00022723"/>
    </source>
</evidence>
<dbReference type="AlphaFoldDB" id="A0A484KBN2"/>
<dbReference type="SUPFAM" id="SSF57850">
    <property type="entry name" value="RING/U-box"/>
    <property type="match status" value="1"/>
</dbReference>
<dbReference type="OrthoDB" id="1305789at2759"/>
<dbReference type="PANTHER" id="PTHR22937">
    <property type="entry name" value="E3 UBIQUITIN-PROTEIN LIGASE RNF165"/>
    <property type="match status" value="1"/>
</dbReference>
<evidence type="ECO:0000256" key="3">
    <source>
        <dbReference type="ARBA" id="ARBA00022679"/>
    </source>
</evidence>
<dbReference type="InterPro" id="IPR045191">
    <property type="entry name" value="MBR1/2-like"/>
</dbReference>
<evidence type="ECO:0000256" key="2">
    <source>
        <dbReference type="ARBA" id="ARBA00012483"/>
    </source>
</evidence>
<evidence type="ECO:0000256" key="8">
    <source>
        <dbReference type="PROSITE-ProRule" id="PRU00175"/>
    </source>
</evidence>
<keyword evidence="3" id="KW-0808">Transferase</keyword>
<dbReference type="PROSITE" id="PS50089">
    <property type="entry name" value="ZF_RING_2"/>
    <property type="match status" value="1"/>
</dbReference>
<keyword evidence="4" id="KW-0479">Metal-binding</keyword>
<keyword evidence="6" id="KW-0833">Ubl conjugation pathway</keyword>
<evidence type="ECO:0000313" key="11">
    <source>
        <dbReference type="EMBL" id="VFQ63391.1"/>
    </source>
</evidence>
<gene>
    <name evidence="11" type="ORF">CCAM_LOCUS5167</name>
</gene>
<evidence type="ECO:0000256" key="5">
    <source>
        <dbReference type="ARBA" id="ARBA00022771"/>
    </source>
</evidence>
<dbReference type="PANTHER" id="PTHR22937:SF156">
    <property type="entry name" value="RING-TYPE E3 UBIQUITIN TRANSFERASE"/>
    <property type="match status" value="1"/>
</dbReference>
<evidence type="ECO:0000256" key="9">
    <source>
        <dbReference type="SAM" id="MobiDB-lite"/>
    </source>
</evidence>